<accession>A0A182JJF7</accession>
<protein>
    <submittedName>
        <fullName evidence="1">Uncharacterized protein</fullName>
    </submittedName>
</protein>
<dbReference type="EnsemblMetazoa" id="AATE019198-RA">
    <property type="protein sequence ID" value="AATE019198-PA.1"/>
    <property type="gene ID" value="AATE019198"/>
</dbReference>
<dbReference type="AlphaFoldDB" id="A0A182JJF7"/>
<reference evidence="1" key="1">
    <citation type="submission" date="2022-08" db="UniProtKB">
        <authorList>
            <consortium name="EnsemblMetazoa"/>
        </authorList>
    </citation>
    <scope>IDENTIFICATION</scope>
    <source>
        <strain evidence="1">EBRO</strain>
    </source>
</reference>
<evidence type="ECO:0000313" key="1">
    <source>
        <dbReference type="EnsemblMetazoa" id="AATE019198-PA.1"/>
    </source>
</evidence>
<sequence>MPLVALVTRMLFFDVFPFLLRLLIRVMAWDQPTEGSPNHIPYLVRFSVAIFTWLTRRNGRRAFELFRAGTCGQGFLFAVRPLERGRVVQQLHVLLFVLEVFHLLELHVRVRDIDTDLLPHGRLFASSGKGSPRTGGSGAGSFGRTISNGLNRSPLFASGPRMLSALFTKQRLSSSASLRLLSSPSRGTSKGLTGCLSTAARLSAGFSKQLSCRASATNECCCFFFFFGGLRTTSNGFVGSQTAPGVRFAARSAIDFTSMHESENSSHHSHLLNAFLQLLELGGDLLRQIVGHLVVVVLLDLVHLPQPEVLRNGEQLALVHRTAEAIEVQGALGRDAANRRFPVAVGIIDAVQDPLENAAVLAEAGPEELAVGVLAEPVDVEDLGRVATGDAGTLLHAQPVLQPKNGRIANGSFMMALPLCSAAAVLSLRMADPMKTPCDHELASYTSGTPCGRRPPKRMAEIGTPSESSHAGSMMGHWLAGAQKRELGCAAGVFDSPSFQGLPSQSVISTSEDTSFSMPSQNTPPSEVDATFVKIMVSMAFGFVSVDVPGATPKKPFSGLIARSWPFESNFIQAMSSPTHSIL</sequence>
<proteinExistence type="predicted"/>
<name>A0A182JJF7_ANOAO</name>
<organism evidence="1">
    <name type="scientific">Anopheles atroparvus</name>
    <name type="common">European mosquito</name>
    <dbReference type="NCBI Taxonomy" id="41427"/>
    <lineage>
        <taxon>Eukaryota</taxon>
        <taxon>Metazoa</taxon>
        <taxon>Ecdysozoa</taxon>
        <taxon>Arthropoda</taxon>
        <taxon>Hexapoda</taxon>
        <taxon>Insecta</taxon>
        <taxon>Pterygota</taxon>
        <taxon>Neoptera</taxon>
        <taxon>Endopterygota</taxon>
        <taxon>Diptera</taxon>
        <taxon>Nematocera</taxon>
        <taxon>Culicoidea</taxon>
        <taxon>Culicidae</taxon>
        <taxon>Anophelinae</taxon>
        <taxon>Anopheles</taxon>
    </lineage>
</organism>
<dbReference type="VEuPathDB" id="VectorBase:AATE019198"/>